<dbReference type="EMBL" id="LXQA010054802">
    <property type="protein sequence ID" value="MCI04267.1"/>
    <property type="molecule type" value="Genomic_DNA"/>
</dbReference>
<organism evidence="2 3">
    <name type="scientific">Trifolium medium</name>
    <dbReference type="NCBI Taxonomy" id="97028"/>
    <lineage>
        <taxon>Eukaryota</taxon>
        <taxon>Viridiplantae</taxon>
        <taxon>Streptophyta</taxon>
        <taxon>Embryophyta</taxon>
        <taxon>Tracheophyta</taxon>
        <taxon>Spermatophyta</taxon>
        <taxon>Magnoliopsida</taxon>
        <taxon>eudicotyledons</taxon>
        <taxon>Gunneridae</taxon>
        <taxon>Pentapetalae</taxon>
        <taxon>rosids</taxon>
        <taxon>fabids</taxon>
        <taxon>Fabales</taxon>
        <taxon>Fabaceae</taxon>
        <taxon>Papilionoideae</taxon>
        <taxon>50 kb inversion clade</taxon>
        <taxon>NPAAA clade</taxon>
        <taxon>Hologalegina</taxon>
        <taxon>IRL clade</taxon>
        <taxon>Trifolieae</taxon>
        <taxon>Trifolium</taxon>
    </lineage>
</organism>
<feature type="compositionally biased region" description="Polar residues" evidence="1">
    <location>
        <begin position="81"/>
        <end position="98"/>
    </location>
</feature>
<evidence type="ECO:0000313" key="2">
    <source>
        <dbReference type="EMBL" id="MCI04267.1"/>
    </source>
</evidence>
<feature type="compositionally biased region" description="Polar residues" evidence="1">
    <location>
        <begin position="119"/>
        <end position="138"/>
    </location>
</feature>
<dbReference type="Proteomes" id="UP000265520">
    <property type="component" value="Unassembled WGS sequence"/>
</dbReference>
<comment type="caution">
    <text evidence="2">The sequence shown here is derived from an EMBL/GenBank/DDBJ whole genome shotgun (WGS) entry which is preliminary data.</text>
</comment>
<accession>A0A392NWS4</accession>
<feature type="compositionally biased region" description="Polar residues" evidence="1">
    <location>
        <begin position="7"/>
        <end position="16"/>
    </location>
</feature>
<reference evidence="2 3" key="1">
    <citation type="journal article" date="2018" name="Front. Plant Sci.">
        <title>Red Clover (Trifolium pratense) and Zigzag Clover (T. medium) - A Picture of Genomic Similarities and Differences.</title>
        <authorList>
            <person name="Dluhosova J."/>
            <person name="Istvanek J."/>
            <person name="Nedelnik J."/>
            <person name="Repkova J."/>
        </authorList>
    </citation>
    <scope>NUCLEOTIDE SEQUENCE [LARGE SCALE GENOMIC DNA]</scope>
    <source>
        <strain evidence="3">cv. 10/8</strain>
        <tissue evidence="2">Leaf</tissue>
    </source>
</reference>
<keyword evidence="3" id="KW-1185">Reference proteome</keyword>
<proteinExistence type="predicted"/>
<feature type="non-terminal residue" evidence="2">
    <location>
        <position position="1"/>
    </location>
</feature>
<evidence type="ECO:0000313" key="3">
    <source>
        <dbReference type="Proteomes" id="UP000265520"/>
    </source>
</evidence>
<evidence type="ECO:0000256" key="1">
    <source>
        <dbReference type="SAM" id="MobiDB-lite"/>
    </source>
</evidence>
<sequence length="240" mass="26722">SKAAQKNLLSGNTSETIVDESSETQTQPIPGHDIPLNMIRPDQGPFDVSSTSSTPSPDTAELDREADTLVQGVKHIFEDQQPPNLNFLTSHLSPNTLNDYPLTHVQPSQPKRKRIKTLAQKQKSQKPVQQATPLVATNPQQPSPEIQPQPSPENPQQPPQETQPHEPVQDPIIEQVQEPILEPIIEPENNPIIPSNNEPESETNSIPSLTLDELVMKTQIYEEVIALPFKESIDEIHRSH</sequence>
<dbReference type="AlphaFoldDB" id="A0A392NWS4"/>
<name>A0A392NWS4_9FABA</name>
<feature type="compositionally biased region" description="Pro residues" evidence="1">
    <location>
        <begin position="141"/>
        <end position="158"/>
    </location>
</feature>
<feature type="region of interest" description="Disordered" evidence="1">
    <location>
        <begin position="1"/>
        <end position="177"/>
    </location>
</feature>
<feature type="non-terminal residue" evidence="2">
    <location>
        <position position="240"/>
    </location>
</feature>
<protein>
    <submittedName>
        <fullName evidence="2">Uncharacterized protein</fullName>
    </submittedName>
</protein>